<accession>A0AA35J2R1</accession>
<evidence type="ECO:0000256" key="2">
    <source>
        <dbReference type="ARBA" id="ARBA00022741"/>
    </source>
</evidence>
<evidence type="ECO:0000259" key="10">
    <source>
        <dbReference type="PROSITE" id="PS51722"/>
    </source>
</evidence>
<dbReference type="InterPro" id="IPR000640">
    <property type="entry name" value="EFG_V-like"/>
</dbReference>
<evidence type="ECO:0000256" key="1">
    <source>
        <dbReference type="ARBA" id="ARBA00005454"/>
    </source>
</evidence>
<dbReference type="FunFam" id="3.40.50.300:FF:000078">
    <property type="entry name" value="Elongation factor 4"/>
    <property type="match status" value="1"/>
</dbReference>
<feature type="binding site" evidence="9">
    <location>
        <begin position="120"/>
        <end position="124"/>
    </location>
    <ligand>
        <name>GTP</name>
        <dbReference type="ChEBI" id="CHEBI:37565"/>
    </ligand>
</feature>
<evidence type="ECO:0000313" key="11">
    <source>
        <dbReference type="EMBL" id="CAI4046688.1"/>
    </source>
</evidence>
<dbReference type="FunFam" id="3.30.70.870:FF:000004">
    <property type="entry name" value="Translation factor GUF1, mitochondrial"/>
    <property type="match status" value="1"/>
</dbReference>
<dbReference type="InterPro" id="IPR000795">
    <property type="entry name" value="T_Tr_GTP-bd_dom"/>
</dbReference>
<dbReference type="Pfam" id="PF03144">
    <property type="entry name" value="GTP_EFTU_D2"/>
    <property type="match status" value="1"/>
</dbReference>
<dbReference type="InterPro" id="IPR005225">
    <property type="entry name" value="Small_GTP-bd"/>
</dbReference>
<dbReference type="Pfam" id="PF00009">
    <property type="entry name" value="GTP_EFTU"/>
    <property type="match status" value="1"/>
</dbReference>
<dbReference type="AlphaFoldDB" id="A0AA35J2R1"/>
<comment type="similarity">
    <text evidence="9">Belongs to the GTP-binding elongation factor family. LepA subfamily.</text>
</comment>
<dbReference type="PROSITE" id="PS00301">
    <property type="entry name" value="G_TR_1"/>
    <property type="match status" value="1"/>
</dbReference>
<dbReference type="FunFam" id="3.30.70.2570:FF:000001">
    <property type="entry name" value="Translation factor GUF1, mitochondrial"/>
    <property type="match status" value="1"/>
</dbReference>
<dbReference type="Gene3D" id="3.30.70.240">
    <property type="match status" value="1"/>
</dbReference>
<dbReference type="SUPFAM" id="SSF50447">
    <property type="entry name" value="Translation proteins"/>
    <property type="match status" value="1"/>
</dbReference>
<dbReference type="GO" id="GO:0045727">
    <property type="term" value="P:positive regulation of translation"/>
    <property type="evidence" value="ECO:0007669"/>
    <property type="project" value="UniProtKB-UniRule"/>
</dbReference>
<dbReference type="HAMAP" id="MF_00071">
    <property type="entry name" value="LepA"/>
    <property type="match status" value="1"/>
</dbReference>
<protein>
    <recommendedName>
        <fullName evidence="10">Tr-type G domain-containing protein</fullName>
    </recommendedName>
</protein>
<keyword evidence="4 9" id="KW-0378">Hydrolase</keyword>
<dbReference type="InterPro" id="IPR031157">
    <property type="entry name" value="G_TR_CS"/>
</dbReference>
<dbReference type="GO" id="GO:0003924">
    <property type="term" value="F:GTPase activity"/>
    <property type="evidence" value="ECO:0007669"/>
    <property type="project" value="UniProtKB-UniRule"/>
</dbReference>
<comment type="function">
    <text evidence="9">Promotes mitochondrial protein synthesis. May act as a fidelity factor of the translation reaction, by catalyzing a one-codon backward translocation of tRNAs on improperly translocated ribosomes. Binds to mitochondrial ribosomes in a GTP-dependent manner.</text>
</comment>
<evidence type="ECO:0000256" key="6">
    <source>
        <dbReference type="ARBA" id="ARBA00023128"/>
    </source>
</evidence>
<evidence type="ECO:0000256" key="8">
    <source>
        <dbReference type="ARBA" id="ARBA00023136"/>
    </source>
</evidence>
<comment type="subcellular location">
    <subcellularLocation>
        <location evidence="9">Mitochondrion inner membrane</location>
        <topology evidence="9">Peripheral membrane protein</topology>
        <orientation evidence="9">Matrix side</orientation>
    </subcellularLocation>
</comment>
<comment type="catalytic activity">
    <reaction evidence="9">
        <text>GTP + H2O = GDP + phosphate + H(+)</text>
        <dbReference type="Rhea" id="RHEA:19669"/>
        <dbReference type="ChEBI" id="CHEBI:15377"/>
        <dbReference type="ChEBI" id="CHEBI:15378"/>
        <dbReference type="ChEBI" id="CHEBI:37565"/>
        <dbReference type="ChEBI" id="CHEBI:43474"/>
        <dbReference type="ChEBI" id="CHEBI:58189"/>
        <dbReference type="EC" id="3.6.5.n1"/>
    </reaction>
</comment>
<dbReference type="GO" id="GO:0006412">
    <property type="term" value="P:translation"/>
    <property type="evidence" value="ECO:0007669"/>
    <property type="project" value="UniProtKB-KW"/>
</dbReference>
<evidence type="ECO:0000256" key="9">
    <source>
        <dbReference type="HAMAP-Rule" id="MF_03137"/>
    </source>
</evidence>
<evidence type="ECO:0000256" key="4">
    <source>
        <dbReference type="ARBA" id="ARBA00022801"/>
    </source>
</evidence>
<dbReference type="Gene3D" id="3.40.50.300">
    <property type="entry name" value="P-loop containing nucleotide triphosphate hydrolases"/>
    <property type="match status" value="1"/>
</dbReference>
<dbReference type="Gene3D" id="3.30.70.2570">
    <property type="entry name" value="Elongation factor 4, C-terminal domain"/>
    <property type="match status" value="1"/>
</dbReference>
<dbReference type="EMBL" id="OX365907">
    <property type="protein sequence ID" value="CAI4046688.1"/>
    <property type="molecule type" value="Genomic_DNA"/>
</dbReference>
<dbReference type="FunFam" id="3.30.70.240:FF:000007">
    <property type="entry name" value="Translation factor GUF1, mitochondrial"/>
    <property type="match status" value="1"/>
</dbReference>
<keyword evidence="5 9" id="KW-0648">Protein biosynthesis</keyword>
<keyword evidence="3 9" id="KW-0999">Mitochondrion inner membrane</keyword>
<keyword evidence="8 9" id="KW-0472">Membrane</keyword>
<dbReference type="PRINTS" id="PR00315">
    <property type="entry name" value="ELONGATNFCT"/>
</dbReference>
<keyword evidence="2 9" id="KW-0547">Nucleotide-binding</keyword>
<dbReference type="GO" id="GO:0005743">
    <property type="term" value="C:mitochondrial inner membrane"/>
    <property type="evidence" value="ECO:0007669"/>
    <property type="project" value="UniProtKB-SubCell"/>
</dbReference>
<dbReference type="CDD" id="cd03709">
    <property type="entry name" value="lepA_C"/>
    <property type="match status" value="1"/>
</dbReference>
<evidence type="ECO:0000256" key="3">
    <source>
        <dbReference type="ARBA" id="ARBA00022792"/>
    </source>
</evidence>
<dbReference type="InterPro" id="IPR013842">
    <property type="entry name" value="LepA_CTD"/>
</dbReference>
<dbReference type="GO" id="GO:0005525">
    <property type="term" value="F:GTP binding"/>
    <property type="evidence" value="ECO:0007669"/>
    <property type="project" value="UniProtKB-UniRule"/>
</dbReference>
<dbReference type="Pfam" id="PF06421">
    <property type="entry name" value="LepA_C"/>
    <property type="match status" value="1"/>
</dbReference>
<keyword evidence="7 9" id="KW-0342">GTP-binding</keyword>
<dbReference type="PANTHER" id="PTHR43512:SF7">
    <property type="entry name" value="TRANSLATION FACTOR GUF1, MITOCHONDRIAL"/>
    <property type="match status" value="1"/>
</dbReference>
<dbReference type="InterPro" id="IPR035654">
    <property type="entry name" value="LepA_IV"/>
</dbReference>
<dbReference type="NCBIfam" id="TIGR01393">
    <property type="entry name" value="lepA"/>
    <property type="match status" value="1"/>
</dbReference>
<dbReference type="CDD" id="cd01890">
    <property type="entry name" value="LepA"/>
    <property type="match status" value="1"/>
</dbReference>
<dbReference type="Gene3D" id="2.40.30.10">
    <property type="entry name" value="Translation factors"/>
    <property type="match status" value="1"/>
</dbReference>
<comment type="similarity">
    <text evidence="1">Belongs to the TRAFAC class translation factor GTPase superfamily. Classic translation factor GTPase family. LepA subfamily.</text>
</comment>
<dbReference type="GO" id="GO:0097177">
    <property type="term" value="F:mitochondrial ribosome binding"/>
    <property type="evidence" value="ECO:0007669"/>
    <property type="project" value="TreeGrafter"/>
</dbReference>
<dbReference type="InterPro" id="IPR038363">
    <property type="entry name" value="LepA_C_sf"/>
</dbReference>
<feature type="binding site" evidence="9">
    <location>
        <begin position="174"/>
        <end position="177"/>
    </location>
    <ligand>
        <name>GTP</name>
        <dbReference type="ChEBI" id="CHEBI:37565"/>
    </ligand>
</feature>
<dbReference type="InterPro" id="IPR035647">
    <property type="entry name" value="EFG_III/V"/>
</dbReference>
<sequence length="645" mass="73030">MLKFKVNSLRQVWPYKRLEYFLRYNHTATSAQNLQARIEQIPIENYRNFSIVAHVDHGKSTLSDRLLEITHVIDPNARNKQVLDKLEVERERGITIKAQTCSMFYNDKKSGEDYLLHLIDTPGHVDFRGEVSRSYASCGGAILLVDASQGIQAQTVANFYLAFSLGLKLIPVINKIDLSLTDVRQVKDQIVDNFELPEQDIIGVSAKTGLNVKELLLPAIIDRIPPPTGRLDRPFRALLVDSWYDAYLGAVLLVNIVDGFVRKNDGVICAQTKEKYDVKDIGIMYPDRTSTGSLKAGQVGYLVLGMKDSKEAKVGDTIMHLGKENETEVLPGFEEQKPMVFVGAFPADGIEFKAMDDDMSRLVLNDRSVTLERETSNALGQGWRLGFLGSLHASVFRERLEKEYGSKLIITQPTVPYLVEFTDGTKKLVTNPDEFPDGATKRVNVVAFHEPFIEAIMTLPQEYLGNVIRLCDSNRGEQIDITYLHTNGQVMLKYYLPLSHLVDDFFGKLKSVSRGFASLDYEDAGYRTSNVVKLQLLVNGNAIDALSRVLHKSEVEKVGREWVKKFKEYVKSQLYEVVIQARANNKIIARETIKARRKDVLQKLHASDVSRRKKLLSKQKEGKKHMKTIGNIQINQEAYQAFLRR</sequence>
<dbReference type="InterPro" id="IPR004161">
    <property type="entry name" value="EFTu-like_2"/>
</dbReference>
<dbReference type="Proteomes" id="UP001162087">
    <property type="component" value="Chromosome 12"/>
</dbReference>
<proteinExistence type="inferred from homology"/>
<evidence type="ECO:0000256" key="5">
    <source>
        <dbReference type="ARBA" id="ARBA00022917"/>
    </source>
</evidence>
<dbReference type="GO" id="GO:0005759">
    <property type="term" value="C:mitochondrial matrix"/>
    <property type="evidence" value="ECO:0007669"/>
    <property type="project" value="UniProtKB-UniRule"/>
</dbReference>
<evidence type="ECO:0000313" key="12">
    <source>
        <dbReference type="Proteomes" id="UP001162087"/>
    </source>
</evidence>
<dbReference type="GeneID" id="80925852"/>
<dbReference type="CDD" id="cd03699">
    <property type="entry name" value="EF4_II"/>
    <property type="match status" value="1"/>
</dbReference>
<dbReference type="NCBIfam" id="TIGR00231">
    <property type="entry name" value="small_GTP"/>
    <property type="match status" value="1"/>
</dbReference>
<dbReference type="CDD" id="cd16260">
    <property type="entry name" value="EF4_III"/>
    <property type="match status" value="1"/>
</dbReference>
<dbReference type="InterPro" id="IPR009000">
    <property type="entry name" value="Transl_B-barrel_sf"/>
</dbReference>
<dbReference type="InterPro" id="IPR006297">
    <property type="entry name" value="EF-4"/>
</dbReference>
<feature type="domain" description="Tr-type G" evidence="10">
    <location>
        <begin position="44"/>
        <end position="228"/>
    </location>
</feature>
<dbReference type="Pfam" id="PF00679">
    <property type="entry name" value="EFG_C"/>
    <property type="match status" value="1"/>
</dbReference>
<dbReference type="InterPro" id="IPR027417">
    <property type="entry name" value="P-loop_NTPase"/>
</dbReference>
<dbReference type="RefSeq" id="XP_056083882.1">
    <property type="nucleotide sequence ID" value="XM_056229910.1"/>
</dbReference>
<organism evidence="11 12">
    <name type="scientific">Saccharomyces kudriavzevii (strain ATCC MYA-4449 / AS 2.2408 / CBS 8840 / NBRC 1802 / NCYC 2889)</name>
    <name type="common">Yeast</name>
    <dbReference type="NCBI Taxonomy" id="226230"/>
    <lineage>
        <taxon>Eukaryota</taxon>
        <taxon>Fungi</taxon>
        <taxon>Dikarya</taxon>
        <taxon>Ascomycota</taxon>
        <taxon>Saccharomycotina</taxon>
        <taxon>Saccharomycetes</taxon>
        <taxon>Saccharomycetales</taxon>
        <taxon>Saccharomycetaceae</taxon>
        <taxon>Saccharomyces</taxon>
    </lineage>
</organism>
<name>A0AA35J2R1_SACK1</name>
<reference evidence="11" key="1">
    <citation type="submission" date="2022-10" db="EMBL/GenBank/DDBJ databases">
        <authorList>
            <person name="Byrne P K."/>
        </authorList>
    </citation>
    <scope>NUCLEOTIDE SEQUENCE</scope>
    <source>
        <strain evidence="11">IFO1802</strain>
    </source>
</reference>
<dbReference type="SUPFAM" id="SSF52540">
    <property type="entry name" value="P-loop containing nucleoside triphosphate hydrolases"/>
    <property type="match status" value="1"/>
</dbReference>
<dbReference type="PROSITE" id="PS51722">
    <property type="entry name" value="G_TR_2"/>
    <property type="match status" value="1"/>
</dbReference>
<dbReference type="FunFam" id="2.40.30.10:FF:000015">
    <property type="entry name" value="Translation factor GUF1, mitochondrial"/>
    <property type="match status" value="1"/>
</dbReference>
<feature type="binding site" evidence="9">
    <location>
        <begin position="53"/>
        <end position="60"/>
    </location>
    <ligand>
        <name>GTP</name>
        <dbReference type="ChEBI" id="CHEBI:37565"/>
    </ligand>
</feature>
<gene>
    <name evidence="11" type="primary">SKDI12G3230</name>
    <name evidence="11" type="ORF">SKDI_12G3230</name>
</gene>
<keyword evidence="6 9" id="KW-0496">Mitochondrion</keyword>
<keyword evidence="12" id="KW-1185">Reference proteome</keyword>
<dbReference type="Gene3D" id="3.30.70.870">
    <property type="entry name" value="Elongation Factor G (Translational Gtpase), domain 3"/>
    <property type="match status" value="1"/>
</dbReference>
<dbReference type="PANTHER" id="PTHR43512">
    <property type="entry name" value="TRANSLATION FACTOR GUF1-RELATED"/>
    <property type="match status" value="1"/>
</dbReference>
<dbReference type="SUPFAM" id="SSF54980">
    <property type="entry name" value="EF-G C-terminal domain-like"/>
    <property type="match status" value="2"/>
</dbReference>
<evidence type="ECO:0000256" key="7">
    <source>
        <dbReference type="ARBA" id="ARBA00023134"/>
    </source>
</evidence>